<reference evidence="2" key="1">
    <citation type="submission" date="2018-11" db="EMBL/GenBank/DDBJ databases">
        <title>Chitinophaga lutea sp.nov., isolate from arsenic contaminated soil.</title>
        <authorList>
            <person name="Zong Y."/>
        </authorList>
    </citation>
    <scope>NUCLEOTIDE SEQUENCE [LARGE SCALE GENOMIC DNA]</scope>
    <source>
        <strain evidence="2">YLT18</strain>
    </source>
</reference>
<dbReference type="OrthoDB" id="681064at2"/>
<comment type="caution">
    <text evidence="1">The sequence shown here is derived from an EMBL/GenBank/DDBJ whole genome shotgun (WGS) entry which is preliminary data.</text>
</comment>
<keyword evidence="2" id="KW-1185">Reference proteome</keyword>
<dbReference type="AlphaFoldDB" id="A0A3N4MDY3"/>
<protein>
    <submittedName>
        <fullName evidence="1">Uncharacterized protein</fullName>
    </submittedName>
</protein>
<name>A0A3N4MDY3_9BACT</name>
<accession>A0A3N4MDY3</accession>
<evidence type="ECO:0000313" key="1">
    <source>
        <dbReference type="EMBL" id="RPD38310.1"/>
    </source>
</evidence>
<organism evidence="1 2">
    <name type="scientific">Chitinophaga barathri</name>
    <dbReference type="NCBI Taxonomy" id="1647451"/>
    <lineage>
        <taxon>Bacteria</taxon>
        <taxon>Pseudomonadati</taxon>
        <taxon>Bacteroidota</taxon>
        <taxon>Chitinophagia</taxon>
        <taxon>Chitinophagales</taxon>
        <taxon>Chitinophagaceae</taxon>
        <taxon>Chitinophaga</taxon>
    </lineage>
</organism>
<dbReference type="EMBL" id="RMBX01000016">
    <property type="protein sequence ID" value="RPD38310.1"/>
    <property type="molecule type" value="Genomic_DNA"/>
</dbReference>
<gene>
    <name evidence="1" type="ORF">EG028_25830</name>
</gene>
<proteinExistence type="predicted"/>
<evidence type="ECO:0000313" key="2">
    <source>
        <dbReference type="Proteomes" id="UP000279089"/>
    </source>
</evidence>
<sequence>MSAKKQVSPEITPKAELSAISEHERLKRDIYRPDIEKLHLFTQMLRVNALFKKAKVTHK</sequence>
<dbReference type="RefSeq" id="WP_120519186.1">
    <property type="nucleotide sequence ID" value="NZ_QXZY01000016.1"/>
</dbReference>
<dbReference type="Proteomes" id="UP000279089">
    <property type="component" value="Unassembled WGS sequence"/>
</dbReference>